<dbReference type="STRING" id="1817822.A2826_02405"/>
<sequence>MKTLLITGGAGFIGSNFIHYWMKHHPEDQIVNLDVLTYAGNLENLKDIEKSKNYKFIKGDITDKVVVDRAMQGVDYVVHFAAESHVDRSITGPEVFVRTNVLGTQVLLEAAKKHKIKRFHHVSTDEVFGMIPLDREDRWTESSPYLPRSPYAASKAGSDHLVRAYRVTYEMPITISNCTNNIGPFQFPEKFVALAITNILEGKKVPVYGEGNQMREWLYVDDHSRAVDMILAKGALGETYFVGPDHPKITNLELLKKIIKLMGKSEDTIEFVTDRPGHDQKYALDWGKIKADLEWEPEVSLDDALQKTIDWYKNNEDWWRRVKSGEYEKYLELTH</sequence>
<evidence type="ECO:0000256" key="7">
    <source>
        <dbReference type="RuleBase" id="RU004473"/>
    </source>
</evidence>
<evidence type="ECO:0000259" key="8">
    <source>
        <dbReference type="Pfam" id="PF16363"/>
    </source>
</evidence>
<dbReference type="EC" id="4.2.1.46" evidence="4 7"/>
<organism evidence="9 10">
    <name type="scientific">Candidatus Doudnabacteria bacterium RIFCSPHIGHO2_01_FULL_43_23</name>
    <dbReference type="NCBI Taxonomy" id="1817822"/>
    <lineage>
        <taxon>Bacteria</taxon>
        <taxon>Candidatus Doudnaibacteriota</taxon>
    </lineage>
</organism>
<dbReference type="Gene3D" id="3.90.25.10">
    <property type="entry name" value="UDP-galactose 4-epimerase, domain 1"/>
    <property type="match status" value="1"/>
</dbReference>
<dbReference type="AlphaFoldDB" id="A0A1F5NSH7"/>
<name>A0A1F5NSH7_9BACT</name>
<feature type="domain" description="NAD(P)-binding" evidence="8">
    <location>
        <begin position="5"/>
        <end position="308"/>
    </location>
</feature>
<dbReference type="Gene3D" id="3.40.50.720">
    <property type="entry name" value="NAD(P)-binding Rossmann-like Domain"/>
    <property type="match status" value="1"/>
</dbReference>
<dbReference type="PANTHER" id="PTHR43000">
    <property type="entry name" value="DTDP-D-GLUCOSE 4,6-DEHYDRATASE-RELATED"/>
    <property type="match status" value="1"/>
</dbReference>
<comment type="caution">
    <text evidence="9">The sequence shown here is derived from an EMBL/GenBank/DDBJ whole genome shotgun (WGS) entry which is preliminary data.</text>
</comment>
<comment type="cofactor">
    <cofactor evidence="2 7">
        <name>NAD(+)</name>
        <dbReference type="ChEBI" id="CHEBI:57540"/>
    </cofactor>
</comment>
<evidence type="ECO:0000256" key="3">
    <source>
        <dbReference type="ARBA" id="ARBA00008178"/>
    </source>
</evidence>
<evidence type="ECO:0000256" key="1">
    <source>
        <dbReference type="ARBA" id="ARBA00001539"/>
    </source>
</evidence>
<dbReference type="InterPro" id="IPR005888">
    <property type="entry name" value="dTDP_Gluc_deHydtase"/>
</dbReference>
<dbReference type="Proteomes" id="UP000177912">
    <property type="component" value="Unassembled WGS sequence"/>
</dbReference>
<gene>
    <name evidence="9" type="ORF">A2826_02405</name>
</gene>
<evidence type="ECO:0000256" key="6">
    <source>
        <dbReference type="ARBA" id="ARBA00023239"/>
    </source>
</evidence>
<reference evidence="9 10" key="1">
    <citation type="journal article" date="2016" name="Nat. Commun.">
        <title>Thousands of microbial genomes shed light on interconnected biogeochemical processes in an aquifer system.</title>
        <authorList>
            <person name="Anantharaman K."/>
            <person name="Brown C.T."/>
            <person name="Hug L.A."/>
            <person name="Sharon I."/>
            <person name="Castelle C.J."/>
            <person name="Probst A.J."/>
            <person name="Thomas B.C."/>
            <person name="Singh A."/>
            <person name="Wilkins M.J."/>
            <person name="Karaoz U."/>
            <person name="Brodie E.L."/>
            <person name="Williams K.H."/>
            <person name="Hubbard S.S."/>
            <person name="Banfield J.F."/>
        </authorList>
    </citation>
    <scope>NUCLEOTIDE SEQUENCE [LARGE SCALE GENOMIC DNA]</scope>
</reference>
<dbReference type="SUPFAM" id="SSF51735">
    <property type="entry name" value="NAD(P)-binding Rossmann-fold domains"/>
    <property type="match status" value="1"/>
</dbReference>
<keyword evidence="5" id="KW-0520">NAD</keyword>
<evidence type="ECO:0000256" key="5">
    <source>
        <dbReference type="ARBA" id="ARBA00023027"/>
    </source>
</evidence>
<dbReference type="FunFam" id="3.40.50.720:FF:000304">
    <property type="entry name" value="UDP-glucose 4,6-dehydratase"/>
    <property type="match status" value="1"/>
</dbReference>
<keyword evidence="6 7" id="KW-0456">Lyase</keyword>
<proteinExistence type="inferred from homology"/>
<evidence type="ECO:0000313" key="10">
    <source>
        <dbReference type="Proteomes" id="UP000177912"/>
    </source>
</evidence>
<dbReference type="GO" id="GO:0008460">
    <property type="term" value="F:dTDP-glucose 4,6-dehydratase activity"/>
    <property type="evidence" value="ECO:0007669"/>
    <property type="project" value="UniProtKB-EC"/>
</dbReference>
<comment type="similarity">
    <text evidence="3 7">Belongs to the NAD(P)-dependent epimerase/dehydratase family. dTDP-glucose dehydratase subfamily.</text>
</comment>
<evidence type="ECO:0000256" key="4">
    <source>
        <dbReference type="ARBA" id="ARBA00011990"/>
    </source>
</evidence>
<dbReference type="NCBIfam" id="TIGR01181">
    <property type="entry name" value="dTDP_gluc_dehyt"/>
    <property type="match status" value="1"/>
</dbReference>
<accession>A0A1F5NSH7</accession>
<evidence type="ECO:0000313" key="9">
    <source>
        <dbReference type="EMBL" id="OGE80597.1"/>
    </source>
</evidence>
<dbReference type="CDD" id="cd05246">
    <property type="entry name" value="dTDP_GD_SDR_e"/>
    <property type="match status" value="1"/>
</dbReference>
<protein>
    <recommendedName>
        <fullName evidence="4 7">dTDP-glucose 4,6-dehydratase</fullName>
        <ecNumber evidence="4 7">4.2.1.46</ecNumber>
    </recommendedName>
</protein>
<dbReference type="Pfam" id="PF16363">
    <property type="entry name" value="GDP_Man_Dehyd"/>
    <property type="match status" value="1"/>
</dbReference>
<dbReference type="InterPro" id="IPR036291">
    <property type="entry name" value="NAD(P)-bd_dom_sf"/>
</dbReference>
<dbReference type="EMBL" id="MFEI01000025">
    <property type="protein sequence ID" value="OGE80597.1"/>
    <property type="molecule type" value="Genomic_DNA"/>
</dbReference>
<dbReference type="InterPro" id="IPR016040">
    <property type="entry name" value="NAD(P)-bd_dom"/>
</dbReference>
<comment type="catalytic activity">
    <reaction evidence="1 7">
        <text>dTDP-alpha-D-glucose = dTDP-4-dehydro-6-deoxy-alpha-D-glucose + H2O</text>
        <dbReference type="Rhea" id="RHEA:17221"/>
        <dbReference type="ChEBI" id="CHEBI:15377"/>
        <dbReference type="ChEBI" id="CHEBI:57477"/>
        <dbReference type="ChEBI" id="CHEBI:57649"/>
        <dbReference type="EC" id="4.2.1.46"/>
    </reaction>
</comment>
<evidence type="ECO:0000256" key="2">
    <source>
        <dbReference type="ARBA" id="ARBA00001911"/>
    </source>
</evidence>
<dbReference type="GO" id="GO:0009225">
    <property type="term" value="P:nucleotide-sugar metabolic process"/>
    <property type="evidence" value="ECO:0007669"/>
    <property type="project" value="InterPro"/>
</dbReference>